<evidence type="ECO:0000313" key="2">
    <source>
        <dbReference type="EMBL" id="GFO01070.1"/>
    </source>
</evidence>
<organism evidence="2 3">
    <name type="scientific">Plakobranchus ocellatus</name>
    <dbReference type="NCBI Taxonomy" id="259542"/>
    <lineage>
        <taxon>Eukaryota</taxon>
        <taxon>Metazoa</taxon>
        <taxon>Spiralia</taxon>
        <taxon>Lophotrochozoa</taxon>
        <taxon>Mollusca</taxon>
        <taxon>Gastropoda</taxon>
        <taxon>Heterobranchia</taxon>
        <taxon>Euthyneura</taxon>
        <taxon>Panpulmonata</taxon>
        <taxon>Sacoglossa</taxon>
        <taxon>Placobranchoidea</taxon>
        <taxon>Plakobranchidae</taxon>
        <taxon>Plakobranchus</taxon>
    </lineage>
</organism>
<evidence type="ECO:0000313" key="3">
    <source>
        <dbReference type="Proteomes" id="UP000735302"/>
    </source>
</evidence>
<name>A0AAV4A0Y9_9GAST</name>
<keyword evidence="3" id="KW-1185">Reference proteome</keyword>
<gene>
    <name evidence="2" type="ORF">PoB_002757500</name>
</gene>
<dbReference type="PANTHER" id="PTHR39369:SF6">
    <property type="entry name" value="LIN-24 (TWENTY-FOUR) LIKE"/>
    <property type="match status" value="1"/>
</dbReference>
<protein>
    <submittedName>
        <fullName evidence="2">Lin 24 like family member</fullName>
    </submittedName>
</protein>
<sequence>MATKVVDLDEKVIKWAWSQFEIAREKEHKHLKFKDIGFTINWDRVRFIPSIPKYTEKKQLAEPKPQVVFKSVYENRTEQIQEHQFETNRTTVSSCNTNITRGFTRGLNLELKLALPEEIVSATAGFGRELTMEKSQDWTQEETVSWSINSTIKVRPKYRTVAELVVKEQEFNANFTMSARIRGVVVVTLTNLRDNNSFIDSIENEFVEVAREIRSEQGDGSQFKIEGNTVVWELTGTCSFRYGIEQHVQLDESPIVPTPKKEKHGEPTDQQGVIGTETMIT</sequence>
<dbReference type="Proteomes" id="UP000735302">
    <property type="component" value="Unassembled WGS sequence"/>
</dbReference>
<dbReference type="CDD" id="cd20237">
    <property type="entry name" value="PFM_LIN24-like"/>
    <property type="match status" value="1"/>
</dbReference>
<comment type="caution">
    <text evidence="2">The sequence shown here is derived from an EMBL/GenBank/DDBJ whole genome shotgun (WGS) entry which is preliminary data.</text>
</comment>
<feature type="region of interest" description="Disordered" evidence="1">
    <location>
        <begin position="256"/>
        <end position="281"/>
    </location>
</feature>
<reference evidence="2 3" key="1">
    <citation type="journal article" date="2021" name="Elife">
        <title>Chloroplast acquisition without the gene transfer in kleptoplastic sea slugs, Plakobranchus ocellatus.</title>
        <authorList>
            <person name="Maeda T."/>
            <person name="Takahashi S."/>
            <person name="Yoshida T."/>
            <person name="Shimamura S."/>
            <person name="Takaki Y."/>
            <person name="Nagai Y."/>
            <person name="Toyoda A."/>
            <person name="Suzuki Y."/>
            <person name="Arimoto A."/>
            <person name="Ishii H."/>
            <person name="Satoh N."/>
            <person name="Nishiyama T."/>
            <person name="Hasebe M."/>
            <person name="Maruyama T."/>
            <person name="Minagawa J."/>
            <person name="Obokata J."/>
            <person name="Shigenobu S."/>
        </authorList>
    </citation>
    <scope>NUCLEOTIDE SEQUENCE [LARGE SCALE GENOMIC DNA]</scope>
</reference>
<dbReference type="Gene3D" id="2.170.15.10">
    <property type="entry name" value="Proaerolysin, chain A, domain 3"/>
    <property type="match status" value="1"/>
</dbReference>
<feature type="compositionally biased region" description="Polar residues" evidence="1">
    <location>
        <begin position="268"/>
        <end position="281"/>
    </location>
</feature>
<dbReference type="EMBL" id="BLXT01003184">
    <property type="protein sequence ID" value="GFO01070.1"/>
    <property type="molecule type" value="Genomic_DNA"/>
</dbReference>
<dbReference type="PANTHER" id="PTHR39369">
    <property type="entry name" value="LIN-24 (TWENTY-FOUR) LIKE"/>
    <property type="match status" value="1"/>
</dbReference>
<evidence type="ECO:0000256" key="1">
    <source>
        <dbReference type="SAM" id="MobiDB-lite"/>
    </source>
</evidence>
<accession>A0AAV4A0Y9</accession>
<proteinExistence type="predicted"/>
<dbReference type="SUPFAM" id="SSF56973">
    <property type="entry name" value="Aerolisin/ETX pore-forming domain"/>
    <property type="match status" value="1"/>
</dbReference>
<dbReference type="InterPro" id="IPR004991">
    <property type="entry name" value="Aerolysin-like"/>
</dbReference>
<dbReference type="AlphaFoldDB" id="A0AAV4A0Y9"/>
<dbReference type="Pfam" id="PF03318">
    <property type="entry name" value="ETX_MTX2"/>
    <property type="match status" value="1"/>
</dbReference>